<protein>
    <recommendedName>
        <fullName evidence="3">DUF1351 domain-containing protein</fullName>
    </recommendedName>
</protein>
<dbReference type="InterPro" id="IPR009785">
    <property type="entry name" value="Prophage_Lj928_Orf309"/>
</dbReference>
<evidence type="ECO:0008006" key="3">
    <source>
        <dbReference type="Google" id="ProtNLM"/>
    </source>
</evidence>
<dbReference type="AlphaFoldDB" id="A0A267M8I2"/>
<accession>A0A267M8I2</accession>
<dbReference type="Proteomes" id="UP000216008">
    <property type="component" value="Unassembled WGS sequence"/>
</dbReference>
<dbReference type="Pfam" id="PF07083">
    <property type="entry name" value="DUF1351"/>
    <property type="match status" value="1"/>
</dbReference>
<organism evidence="1 2">
    <name type="scientific">Lactobacillus johnsonii</name>
    <dbReference type="NCBI Taxonomy" id="33959"/>
    <lineage>
        <taxon>Bacteria</taxon>
        <taxon>Bacillati</taxon>
        <taxon>Bacillota</taxon>
        <taxon>Bacilli</taxon>
        <taxon>Lactobacillales</taxon>
        <taxon>Lactobacillaceae</taxon>
        <taxon>Lactobacillus</taxon>
    </lineage>
</organism>
<gene>
    <name evidence="1" type="ORF">A3Q24_05535</name>
</gene>
<dbReference type="EMBL" id="NIBD01000028">
    <property type="protein sequence ID" value="PAB55145.1"/>
    <property type="molecule type" value="Genomic_DNA"/>
</dbReference>
<dbReference type="RefSeq" id="WP_095182825.1">
    <property type="nucleotide sequence ID" value="NZ_NIBD01000028.1"/>
</dbReference>
<comment type="caution">
    <text evidence="1">The sequence shown here is derived from an EMBL/GenBank/DDBJ whole genome shotgun (WGS) entry which is preliminary data.</text>
</comment>
<sequence length="296" mass="34161">MENNIIDPKTLKVQAELPIIEFENQSQLEKTVDAMVERFTGLVVTKDTYKPSKEVRAEINKVIKTIDRQRIDKVNEVKKPIDDFNDRTKALTAKLSTISDDLGKQLNEYNDKRRAGKHEIQFAKFKQIIDEYGLQLDQVPYNPKWDNLSFAFPTFVKEAKEVCEKALQAQKQLKEIRQAVIARGDELSIGVQPFLEQVGKKDLADILRDMSNYKKELINVVTEKEERKQEFDKNNHVLANGKVVNSNGEIVDEKVTVRLIIKDLTQYQLNQLKSYLKDNGLHGTFRLLNNEVTNVQ</sequence>
<evidence type="ECO:0000313" key="1">
    <source>
        <dbReference type="EMBL" id="PAB55145.1"/>
    </source>
</evidence>
<evidence type="ECO:0000313" key="2">
    <source>
        <dbReference type="Proteomes" id="UP000216008"/>
    </source>
</evidence>
<name>A0A267M8I2_LACJH</name>
<proteinExistence type="predicted"/>
<reference evidence="1 2" key="1">
    <citation type="submission" date="2017-05" db="EMBL/GenBank/DDBJ databases">
        <title>Lactobacillus johnsonii from commercial turkeys.</title>
        <authorList>
            <person name="Johnson T.J."/>
            <person name="Youmans B."/>
        </authorList>
    </citation>
    <scope>NUCLEOTIDE SEQUENCE [LARGE SCALE GENOMIC DNA]</scope>
    <source>
        <strain evidence="1 2">UMNLJ114</strain>
    </source>
</reference>